<dbReference type="NCBIfam" id="NF033542">
    <property type="entry name" value="transpos_IS110"/>
    <property type="match status" value="1"/>
</dbReference>
<dbReference type="OrthoDB" id="363996at2"/>
<organism evidence="3 4">
    <name type="scientific">Treponema brennaborense (strain DSM 12168 / CIP 105900 / DD5/3)</name>
    <dbReference type="NCBI Taxonomy" id="906968"/>
    <lineage>
        <taxon>Bacteria</taxon>
        <taxon>Pseudomonadati</taxon>
        <taxon>Spirochaetota</taxon>
        <taxon>Spirochaetia</taxon>
        <taxon>Spirochaetales</taxon>
        <taxon>Treponemataceae</taxon>
        <taxon>Treponema</taxon>
    </lineage>
</organism>
<dbReference type="Proteomes" id="UP000006546">
    <property type="component" value="Chromosome"/>
</dbReference>
<evidence type="ECO:0000259" key="2">
    <source>
        <dbReference type="Pfam" id="PF02371"/>
    </source>
</evidence>
<feature type="domain" description="Transposase IS110-like N-terminal" evidence="1">
    <location>
        <begin position="7"/>
        <end position="158"/>
    </location>
</feature>
<feature type="domain" description="Transposase IS116/IS110/IS902 C-terminal" evidence="2">
    <location>
        <begin position="234"/>
        <end position="306"/>
    </location>
</feature>
<accession>F4LKW3</accession>
<dbReference type="AlphaFoldDB" id="F4LKW3"/>
<name>F4LKW3_TREBD</name>
<dbReference type="GO" id="GO:0003677">
    <property type="term" value="F:DNA binding"/>
    <property type="evidence" value="ECO:0007669"/>
    <property type="project" value="InterPro"/>
</dbReference>
<dbReference type="Pfam" id="PF02371">
    <property type="entry name" value="Transposase_20"/>
    <property type="match status" value="1"/>
</dbReference>
<dbReference type="InterPro" id="IPR003346">
    <property type="entry name" value="Transposase_20"/>
</dbReference>
<sequence length="376" mass="42832">MNRIVYIGMDVHKDTYSLCSFDSHENYMFSETTIKSETTAVLAYIKTIENRFKDDDVMVVCGYEAGPTGFSLCRELQKKNISCVVMAPSSLPKSTDDKKKKTDKIDARQLALHLAHNTYKSVNVLTPEMETIKELTRTRATALKAQKRAKQILLSFLLRKGMVYPYGNRSKYWTQKFYAWLKTLEFTNDIERYSFEEYLSEVNHQMSRVSRLDDKIAEIAETPLIKDDVKKLCCFSGISILTAVTLISEVEDFNRFEKATYFASYLGLCPGIHASGLSSQNRGITKAGNKHLRCLLIEAAQSMSHSQLCGKKSLRLLARQKDMNPLIVFYADKATERIKRKRNSMIFRGVNPNKATTAAAREMACFIWGMMTNNIA</sequence>
<keyword evidence="4" id="KW-1185">Reference proteome</keyword>
<gene>
    <name evidence="3" type="ordered locus">Trebr_1129</name>
</gene>
<dbReference type="RefSeq" id="WP_013758268.1">
    <property type="nucleotide sequence ID" value="NC_015500.1"/>
</dbReference>
<dbReference type="KEGG" id="tbe:Trebr_1129"/>
<dbReference type="PANTHER" id="PTHR33055:SF15">
    <property type="entry name" value="TRANSPOSASE-RELATED"/>
    <property type="match status" value="1"/>
</dbReference>
<dbReference type="EMBL" id="CP002696">
    <property type="protein sequence ID" value="AEE16560.1"/>
    <property type="molecule type" value="Genomic_DNA"/>
</dbReference>
<evidence type="ECO:0000313" key="3">
    <source>
        <dbReference type="EMBL" id="AEE16560.1"/>
    </source>
</evidence>
<dbReference type="GO" id="GO:0004803">
    <property type="term" value="F:transposase activity"/>
    <property type="evidence" value="ECO:0007669"/>
    <property type="project" value="InterPro"/>
</dbReference>
<dbReference type="PANTHER" id="PTHR33055">
    <property type="entry name" value="TRANSPOSASE FOR INSERTION SEQUENCE ELEMENT IS1111A"/>
    <property type="match status" value="1"/>
</dbReference>
<dbReference type="InterPro" id="IPR002525">
    <property type="entry name" value="Transp_IS110-like_N"/>
</dbReference>
<dbReference type="InterPro" id="IPR047650">
    <property type="entry name" value="Transpos_IS110"/>
</dbReference>
<proteinExistence type="predicted"/>
<dbReference type="eggNOG" id="COG3547">
    <property type="taxonomic scope" value="Bacteria"/>
</dbReference>
<dbReference type="GO" id="GO:0006313">
    <property type="term" value="P:DNA transposition"/>
    <property type="evidence" value="ECO:0007669"/>
    <property type="project" value="InterPro"/>
</dbReference>
<protein>
    <submittedName>
        <fullName evidence="3">Transposase IS116/IS110/IS902 family protein</fullName>
    </submittedName>
</protein>
<dbReference type="Pfam" id="PF01548">
    <property type="entry name" value="DEDD_Tnp_IS110"/>
    <property type="match status" value="1"/>
</dbReference>
<evidence type="ECO:0000259" key="1">
    <source>
        <dbReference type="Pfam" id="PF01548"/>
    </source>
</evidence>
<dbReference type="HOGENOM" id="CLU_036902_1_1_12"/>
<evidence type="ECO:0000313" key="4">
    <source>
        <dbReference type="Proteomes" id="UP000006546"/>
    </source>
</evidence>
<reference evidence="4" key="1">
    <citation type="submission" date="2011-04" db="EMBL/GenBank/DDBJ databases">
        <title>The complete genome of Treponema brennaborense DSM 12168.</title>
        <authorList>
            <person name="Lucas S."/>
            <person name="Han J."/>
            <person name="Lapidus A."/>
            <person name="Bruce D."/>
            <person name="Goodwin L."/>
            <person name="Pitluck S."/>
            <person name="Peters L."/>
            <person name="Kyrpides N."/>
            <person name="Mavromatis K."/>
            <person name="Ivanova N."/>
            <person name="Mikhailova N."/>
            <person name="Pagani I."/>
            <person name="Teshima H."/>
            <person name="Detter J.C."/>
            <person name="Tapia R."/>
            <person name="Han C."/>
            <person name="Land M."/>
            <person name="Hauser L."/>
            <person name="Markowitz V."/>
            <person name="Cheng J.-F."/>
            <person name="Hugenholtz P."/>
            <person name="Woyke T."/>
            <person name="Wu D."/>
            <person name="Gronow S."/>
            <person name="Wellnitz S."/>
            <person name="Brambilla E."/>
            <person name="Klenk H.-P."/>
            <person name="Eisen J.A."/>
        </authorList>
    </citation>
    <scope>NUCLEOTIDE SEQUENCE [LARGE SCALE GENOMIC DNA]</scope>
    <source>
        <strain evidence="4">DSM 12168 / CIP 105900 / DD5/3</strain>
    </source>
</reference>